<evidence type="ECO:0000313" key="5">
    <source>
        <dbReference type="EMBL" id="EAA13831.4"/>
    </source>
</evidence>
<dbReference type="InterPro" id="IPR016698">
    <property type="entry name" value="Numb/numb-like"/>
</dbReference>
<dbReference type="PIRSF" id="PIRSF017607">
    <property type="entry name" value="Numb/numb-like"/>
    <property type="match status" value="1"/>
</dbReference>
<accession>Q7Q0T8</accession>
<dbReference type="VEuPathDB" id="VectorBase:AGAP029467"/>
<dbReference type="Gene3D" id="2.30.29.30">
    <property type="entry name" value="Pleckstrin-homology domain (PH domain)/Phosphotyrosine-binding domain (PTB)"/>
    <property type="match status" value="1"/>
</dbReference>
<dbReference type="InterPro" id="IPR006020">
    <property type="entry name" value="PTB/PI_dom"/>
</dbReference>
<evidence type="ECO:0000256" key="1">
    <source>
        <dbReference type="ARBA" id="ARBA00022473"/>
    </source>
</evidence>
<gene>
    <name evidence="5" type="ORF">AgaP_AGAP010167</name>
</gene>
<dbReference type="EMBL" id="AAAB01008980">
    <property type="protein sequence ID" value="EAA13831.4"/>
    <property type="molecule type" value="Genomic_DNA"/>
</dbReference>
<name>Q7Q0T8_ANOGA</name>
<dbReference type="InterPro" id="IPR010449">
    <property type="entry name" value="Numb_domain"/>
</dbReference>
<dbReference type="CDD" id="cd01268">
    <property type="entry name" value="PTB_Numb"/>
    <property type="match status" value="1"/>
</dbReference>
<dbReference type="AlphaFoldDB" id="Q7Q0T8"/>
<feature type="region of interest" description="Disordered" evidence="3">
    <location>
        <begin position="1"/>
        <end position="70"/>
    </location>
</feature>
<organism evidence="5">
    <name type="scientific">Anopheles gambiae</name>
    <name type="common">African malaria mosquito</name>
    <dbReference type="NCBI Taxonomy" id="7165"/>
    <lineage>
        <taxon>Eukaryota</taxon>
        <taxon>Metazoa</taxon>
        <taxon>Ecdysozoa</taxon>
        <taxon>Arthropoda</taxon>
        <taxon>Hexapoda</taxon>
        <taxon>Insecta</taxon>
        <taxon>Pterygota</taxon>
        <taxon>Neoptera</taxon>
        <taxon>Endopterygota</taxon>
        <taxon>Diptera</taxon>
        <taxon>Nematocera</taxon>
        <taxon>Culicoidea</taxon>
        <taxon>Culicidae</taxon>
        <taxon>Anophelinae</taxon>
        <taxon>Anopheles</taxon>
    </lineage>
</organism>
<dbReference type="Pfam" id="PF00640">
    <property type="entry name" value="PID"/>
    <property type="match status" value="1"/>
</dbReference>
<dbReference type="STRING" id="7165.Q7Q0T8"/>
<proteinExistence type="predicted"/>
<dbReference type="PANTHER" id="PTHR47368">
    <property type="entry name" value="NUMB"/>
    <property type="match status" value="1"/>
</dbReference>
<feature type="region of interest" description="Disordered" evidence="3">
    <location>
        <begin position="531"/>
        <end position="550"/>
    </location>
</feature>
<evidence type="ECO:0000256" key="2">
    <source>
        <dbReference type="ARBA" id="ARBA00022553"/>
    </source>
</evidence>
<dbReference type="PROSITE" id="PS01179">
    <property type="entry name" value="PID"/>
    <property type="match status" value="1"/>
</dbReference>
<keyword evidence="1" id="KW-0217">Developmental protein</keyword>
<keyword evidence="2" id="KW-0597">Phosphoprotein</keyword>
<reference evidence="5" key="4">
    <citation type="journal article" date="2007" name="Genome Biol.">
        <title>Update of the Anopheles gambiae PEST genome assembly.</title>
        <authorList>
            <person name="Sharakhova M.V."/>
            <person name="Hammond M.P."/>
            <person name="Lobo N.F."/>
            <person name="Krzywinski J."/>
            <person name="Unger M.F."/>
            <person name="Hillenmeyer M.E."/>
            <person name="Bruggner R.V."/>
            <person name="Birney E."/>
            <person name="Collins F.H."/>
        </authorList>
    </citation>
    <scope>NUCLEOTIDE SEQUENCE</scope>
    <source>
        <strain evidence="5">PEST</strain>
    </source>
</reference>
<reference evidence="5" key="2">
    <citation type="submission" date="2002-03" db="EMBL/GenBank/DDBJ databases">
        <authorList>
            <consortium name="The Anopheles Genome Sequencing Consortium"/>
        </authorList>
    </citation>
    <scope>NUCLEOTIDE SEQUENCE</scope>
    <source>
        <strain evidence="5">PEST</strain>
    </source>
</reference>
<feature type="region of interest" description="Disordered" evidence="3">
    <location>
        <begin position="461"/>
        <end position="482"/>
    </location>
</feature>
<dbReference type="Pfam" id="PF06311">
    <property type="entry name" value="NumbF"/>
    <property type="match status" value="1"/>
</dbReference>
<evidence type="ECO:0000256" key="3">
    <source>
        <dbReference type="SAM" id="MobiDB-lite"/>
    </source>
</evidence>
<protein>
    <submittedName>
        <fullName evidence="5">AGAP010167-PA</fullName>
    </submittedName>
</protein>
<dbReference type="FunFam" id="2.30.29.30:FF:000031">
    <property type="entry name" value="protein numb isoform X1"/>
    <property type="match status" value="1"/>
</dbReference>
<dbReference type="SMART" id="SM00462">
    <property type="entry name" value="PTB"/>
    <property type="match status" value="1"/>
</dbReference>
<reference evidence="5" key="3">
    <citation type="journal article" date="2004" name="Trends Parasitol.">
        <title>The Anopheles gambiae genome: an update.</title>
        <authorList>
            <person name="Mongin E."/>
            <person name="Louis C."/>
            <person name="Holt R.A."/>
            <person name="Birney E."/>
            <person name="Collins F.H."/>
        </authorList>
    </citation>
    <scope>NUCLEOTIDE SEQUENCE</scope>
    <source>
        <strain evidence="5">PEST</strain>
    </source>
</reference>
<comment type="caution">
    <text evidence="5">The sequence shown here is derived from an EMBL/GenBank/DDBJ whole genome shotgun (WGS) entry which is preliminary data.</text>
</comment>
<reference evidence="5" key="5">
    <citation type="submission" date="2011-05" db="EMBL/GenBank/DDBJ databases">
        <authorList>
            <consortium name="VectorBase"/>
        </authorList>
    </citation>
    <scope>NUCLEOTIDE SEQUENCE</scope>
    <source>
        <strain evidence="5">PEST</strain>
    </source>
</reference>
<dbReference type="SUPFAM" id="SSF50729">
    <property type="entry name" value="PH domain-like"/>
    <property type="match status" value="1"/>
</dbReference>
<dbReference type="eggNOG" id="KOG3537">
    <property type="taxonomic scope" value="Eukaryota"/>
</dbReference>
<evidence type="ECO:0000259" key="4">
    <source>
        <dbReference type="PROSITE" id="PS01179"/>
    </source>
</evidence>
<sequence length="550" mass="60428">MGNSNSSHEPLERGFTRGTYGDVKNAKSASFRQSKRSPKKMDRLRKSFRDSFRRRKDRVPEAAKPHQWQSDEQAVRSATCTFSVKYLGCVEVFESRGMQVCEEALKVLRNSRRRAIRAQLHVSGDGLRVVEDDTKGLIVDQTIEKVSFCAPDRNHERGFSYICRDGTTRRWMCHGFLASKDSGERLSHAVGCAFAVCLERKQRRDKECGVTMTFDMKNSTFTRTGSFRQQTMTERLAGGTDTAVVAPQQNNNAPKPYNPFAIERPHATPSMLERQGSFRGFTQIGSASPFKRQMSLRINDLPSNAERQRAFLEPGTPQRTTVSPIPEVSPQPTDTVSQLCQELSQGLSLLTKNDTDDFYLNKELHLKSSVTTATTNITSSTMATSSSVTMNSYVPGLLARNGPSDIGQPALPNLPTLSVVPTIPPRSISPLNKQQTLDLSALGSHSGSSATVAETIAVASTTTSSSSSGVVPIETASPLPNPEQWLGQIVKNVSPSPRRAPSLHNRAKSLNAADPFDAEWVADVAKPEIHSTNPFISPPKPPAQTFQVHL</sequence>
<feature type="domain" description="PID" evidence="4">
    <location>
        <begin position="80"/>
        <end position="207"/>
    </location>
</feature>
<dbReference type="PhylomeDB" id="Q7Q0T8"/>
<feature type="compositionally biased region" description="Low complexity" evidence="3">
    <location>
        <begin position="461"/>
        <end position="471"/>
    </location>
</feature>
<dbReference type="InterPro" id="IPR011993">
    <property type="entry name" value="PH-like_dom_sf"/>
</dbReference>
<dbReference type="PANTHER" id="PTHR47368:SF2">
    <property type="entry name" value="PID DOMAIN-CONTAINING PROTEIN"/>
    <property type="match status" value="1"/>
</dbReference>
<reference evidence="5" key="1">
    <citation type="journal article" date="2002" name="Science">
        <title>The genome sequence of the malaria mosquito Anopheles gambiae.</title>
        <authorList>
            <person name="Holt R.A."/>
            <person name="Subramanian G.M."/>
            <person name="Halpern A."/>
            <person name="Sutton G.G."/>
            <person name="Charlab R."/>
            <person name="Nusskern D.R."/>
            <person name="Wincker P."/>
            <person name="Clark A.G."/>
            <person name="Ribeiro J.M."/>
            <person name="Wides R."/>
            <person name="Salzberg S.L."/>
            <person name="Loftus B."/>
            <person name="Yandell M."/>
            <person name="Majoros W.H."/>
            <person name="Rusch D.B."/>
            <person name="Lai Z."/>
            <person name="Kraft C.L."/>
            <person name="Abril J.F."/>
            <person name="Anthouard V."/>
            <person name="Arensburger P."/>
            <person name="Atkinson P.W."/>
            <person name="Baden H."/>
            <person name="de Berardinis V."/>
            <person name="Baldwin D."/>
            <person name="Benes V."/>
            <person name="Biedler J."/>
            <person name="Blass C."/>
            <person name="Bolanos R."/>
            <person name="Boscus D."/>
            <person name="Barnstead M."/>
            <person name="Cai S."/>
            <person name="Center A."/>
            <person name="Chaturverdi K."/>
            <person name="Christophides G.K."/>
            <person name="Chrystal M.A."/>
            <person name="Clamp M."/>
            <person name="Cravchik A."/>
            <person name="Curwen V."/>
            <person name="Dana A."/>
            <person name="Delcher A."/>
            <person name="Dew I."/>
            <person name="Evans C.A."/>
            <person name="Flanigan M."/>
            <person name="Grundschober-Freimoser A."/>
            <person name="Friedli L."/>
            <person name="Gu Z."/>
            <person name="Guan P."/>
            <person name="Guigo R."/>
            <person name="Hillenmeyer M.E."/>
            <person name="Hladun S.L."/>
            <person name="Hogan J.R."/>
            <person name="Hong Y.S."/>
            <person name="Hoover J."/>
            <person name="Jaillon O."/>
            <person name="Ke Z."/>
            <person name="Kodira C."/>
            <person name="Kokoza E."/>
            <person name="Koutsos A."/>
            <person name="Letunic I."/>
            <person name="Levitsky A."/>
            <person name="Liang Y."/>
            <person name="Lin J.J."/>
            <person name="Lobo N.F."/>
            <person name="Lopez J.R."/>
            <person name="Malek J.A."/>
            <person name="McIntosh T.C."/>
            <person name="Meister S."/>
            <person name="Miller J."/>
            <person name="Mobarry C."/>
            <person name="Mongin E."/>
            <person name="Murphy S.D."/>
            <person name="O'Brochta D.A."/>
            <person name="Pfannkoch C."/>
            <person name="Qi R."/>
            <person name="Regier M.A."/>
            <person name="Remington K."/>
            <person name="Shao H."/>
            <person name="Sharakhova M.V."/>
            <person name="Sitter C.D."/>
            <person name="Shetty J."/>
            <person name="Smith T.J."/>
            <person name="Strong R."/>
            <person name="Sun J."/>
            <person name="Thomasova D."/>
            <person name="Ton L.Q."/>
            <person name="Topalis P."/>
            <person name="Tu Z."/>
            <person name="Unger M.F."/>
            <person name="Walenz B."/>
            <person name="Wang A."/>
            <person name="Wang J."/>
            <person name="Wang M."/>
            <person name="Wang X."/>
            <person name="Woodford K.J."/>
            <person name="Wortman J.R."/>
            <person name="Wu M."/>
            <person name="Yao A."/>
            <person name="Zdobnov E.M."/>
            <person name="Zhang H."/>
            <person name="Zhao Q."/>
            <person name="Zhao S."/>
            <person name="Zhu S.C."/>
            <person name="Zhimulev I."/>
            <person name="Coluzzi M."/>
            <person name="della Torre A."/>
            <person name="Roth C.W."/>
            <person name="Louis C."/>
            <person name="Kalush F."/>
            <person name="Mural R.J."/>
            <person name="Myers E.W."/>
            <person name="Adams M.D."/>
            <person name="Smith H.O."/>
            <person name="Broder S."/>
            <person name="Gardner M.J."/>
            <person name="Fraser C.M."/>
            <person name="Birney E."/>
            <person name="Bork P."/>
            <person name="Brey P.T."/>
            <person name="Venter J.C."/>
            <person name="Weissenbach J."/>
            <person name="Kafatos F.C."/>
            <person name="Collins F.H."/>
            <person name="Hoffman S.L."/>
        </authorList>
    </citation>
    <scope>NUCLEOTIDE SEQUENCE [LARGE SCALE GENOMIC DNA]</scope>
    <source>
        <strain evidence="5">PEST</strain>
    </source>
</reference>
<dbReference type="PaxDb" id="7165-AGAP010167-PB"/>
<dbReference type="VEuPathDB" id="VectorBase:AGAMI1_007677"/>
<feature type="compositionally biased region" description="Basic and acidic residues" evidence="3">
    <location>
        <begin position="39"/>
        <end position="51"/>
    </location>
</feature>